<accession>A0ABD0PFY5</accession>
<keyword evidence="2" id="KW-1185">Reference proteome</keyword>
<organism evidence="1 2">
    <name type="scientific">Cirrhinus mrigala</name>
    <name type="common">Mrigala</name>
    <dbReference type="NCBI Taxonomy" id="683832"/>
    <lineage>
        <taxon>Eukaryota</taxon>
        <taxon>Metazoa</taxon>
        <taxon>Chordata</taxon>
        <taxon>Craniata</taxon>
        <taxon>Vertebrata</taxon>
        <taxon>Euteleostomi</taxon>
        <taxon>Actinopterygii</taxon>
        <taxon>Neopterygii</taxon>
        <taxon>Teleostei</taxon>
        <taxon>Ostariophysi</taxon>
        <taxon>Cypriniformes</taxon>
        <taxon>Cyprinidae</taxon>
        <taxon>Labeoninae</taxon>
        <taxon>Labeonini</taxon>
        <taxon>Cirrhinus</taxon>
    </lineage>
</organism>
<evidence type="ECO:0000313" key="2">
    <source>
        <dbReference type="Proteomes" id="UP001529510"/>
    </source>
</evidence>
<feature type="non-terminal residue" evidence="1">
    <location>
        <position position="52"/>
    </location>
</feature>
<gene>
    <name evidence="1" type="ORF">M9458_033018</name>
</gene>
<protein>
    <submittedName>
        <fullName evidence="1">Uncharacterized protein</fullName>
    </submittedName>
</protein>
<feature type="non-terminal residue" evidence="1">
    <location>
        <position position="1"/>
    </location>
</feature>
<dbReference type="EMBL" id="JAMKFB020000016">
    <property type="protein sequence ID" value="KAL0172707.1"/>
    <property type="molecule type" value="Genomic_DNA"/>
</dbReference>
<proteinExistence type="predicted"/>
<dbReference type="Proteomes" id="UP001529510">
    <property type="component" value="Unassembled WGS sequence"/>
</dbReference>
<dbReference type="AlphaFoldDB" id="A0ABD0PFY5"/>
<reference evidence="1 2" key="1">
    <citation type="submission" date="2024-05" db="EMBL/GenBank/DDBJ databases">
        <title>Genome sequencing and assembly of Indian major carp, Cirrhinus mrigala (Hamilton, 1822).</title>
        <authorList>
            <person name="Mohindra V."/>
            <person name="Chowdhury L.M."/>
            <person name="Lal K."/>
            <person name="Jena J.K."/>
        </authorList>
    </citation>
    <scope>NUCLEOTIDE SEQUENCE [LARGE SCALE GENOMIC DNA]</scope>
    <source>
        <strain evidence="1">CM1030</strain>
        <tissue evidence="1">Blood</tissue>
    </source>
</reference>
<sequence>HLNDMCKVKDGKRPHCCAPKIKNRVKCATKLLLHSIGKADKDRRRNTCPQLL</sequence>
<name>A0ABD0PFY5_CIRMR</name>
<comment type="caution">
    <text evidence="1">The sequence shown here is derived from an EMBL/GenBank/DDBJ whole genome shotgun (WGS) entry which is preliminary data.</text>
</comment>
<evidence type="ECO:0000313" key="1">
    <source>
        <dbReference type="EMBL" id="KAL0172707.1"/>
    </source>
</evidence>